<keyword evidence="2 5" id="KW-0547">Nucleotide-binding</keyword>
<sequence>MEKLGPGDPQRIGAYRLLARLGAGGMGNVYLARSERGRTVAVKLVRRELAEQEEFRARFRQEVRAARQVGGYWTAPVLDADTEAGIPWVATGYVAGPSLQAVVGRDHGALPERSVRILAAGLAHALEDIHAAGLIHRDLKPSNVLVTIDGPRVIDFGIARALETVTDGGLTRTGALVGSPGFMAPEQVRGDRITPACDVFCLGSVLSYAATGNLPFGAANSGVHALMFRIAQEEPDLEGLPEGLYDIVRDCLRKDPAARPTLAQILQRTGAEDTVFAGRSRDPWLPSALVAQLGRHAVRLLDTEDPQDPEETGGSGGATGPGGAAGAAAAAAAGGSGASGGGSKGPGGPEGGGRSTASPASTPPASPPAPPSASPSVSPSVSPSGAAAANSAGGAAAQSQPSAESTSVLPAVAAGPPPSAPPVYPLGDPHSPYGGSGASGAPDADGRPGPATPPGAPGSPAEHPAATPAGAVPPPPGVPGGEPLDRMPTRIAGAAGSQPPPPTAPPGPGGYVPGPAPAGYGFPQPYTQQPAAGYGYPQGGPQASYGAYGGQGPYGAGGAGLGATPPYGPEPLYGPGPGVPPEPERGSRRASVLLVAVALVVALGAGGSVYALMKKGGDGGEEDDAKGGTRTSAPETPGPATDEPTDPVTSPDPTTESPDAGTIPEDFLGTWNATLDGSGGSDTRQLVIQQGEVGDTVLSLTADGPLEGGGTYHCVFEAALTDEPDDEGPLRIGPSTVTTGEPAESCSPGAATTVTLLPGGQLRRVDTAGKAVTYTKAD</sequence>
<dbReference type="GO" id="GO:0004674">
    <property type="term" value="F:protein serine/threonine kinase activity"/>
    <property type="evidence" value="ECO:0007669"/>
    <property type="project" value="UniProtKB-EC"/>
</dbReference>
<dbReference type="PROSITE" id="PS50011">
    <property type="entry name" value="PROTEIN_KINASE_DOM"/>
    <property type="match status" value="1"/>
</dbReference>
<feature type="domain" description="Protein kinase" evidence="8">
    <location>
        <begin position="15"/>
        <end position="285"/>
    </location>
</feature>
<dbReference type="Gene3D" id="3.30.200.20">
    <property type="entry name" value="Phosphorylase Kinase, domain 1"/>
    <property type="match status" value="1"/>
</dbReference>
<dbReference type="PANTHER" id="PTHR43289:SF34">
    <property type="entry name" value="SERINE_THREONINE-PROTEIN KINASE YBDM-RELATED"/>
    <property type="match status" value="1"/>
</dbReference>
<evidence type="ECO:0000256" key="2">
    <source>
        <dbReference type="ARBA" id="ARBA00022741"/>
    </source>
</evidence>
<keyword evidence="7" id="KW-0812">Transmembrane</keyword>
<evidence type="ECO:0000313" key="9">
    <source>
        <dbReference type="EMBL" id="MDT0574271.1"/>
    </source>
</evidence>
<evidence type="ECO:0000256" key="6">
    <source>
        <dbReference type="SAM" id="MobiDB-lite"/>
    </source>
</evidence>
<keyword evidence="3 9" id="KW-0418">Kinase</keyword>
<feature type="compositionally biased region" description="Gly residues" evidence="6">
    <location>
        <begin position="547"/>
        <end position="561"/>
    </location>
</feature>
<dbReference type="Gene3D" id="1.10.510.10">
    <property type="entry name" value="Transferase(Phosphotransferase) domain 1"/>
    <property type="match status" value="1"/>
</dbReference>
<feature type="compositionally biased region" description="Polar residues" evidence="6">
    <location>
        <begin position="671"/>
        <end position="681"/>
    </location>
</feature>
<protein>
    <submittedName>
        <fullName evidence="9">Serine/threonine-protein kinase</fullName>
        <ecNumber evidence="9">2.7.11.1</ecNumber>
    </submittedName>
</protein>
<evidence type="ECO:0000256" key="7">
    <source>
        <dbReference type="SAM" id="Phobius"/>
    </source>
</evidence>
<feature type="region of interest" description="Disordered" evidence="6">
    <location>
        <begin position="617"/>
        <end position="681"/>
    </location>
</feature>
<feature type="compositionally biased region" description="Low complexity" evidence="6">
    <location>
        <begin position="646"/>
        <end position="659"/>
    </location>
</feature>
<dbReference type="EMBL" id="JAVRFJ010000072">
    <property type="protein sequence ID" value="MDT0574271.1"/>
    <property type="molecule type" value="Genomic_DNA"/>
</dbReference>
<dbReference type="EC" id="2.7.11.1" evidence="9"/>
<keyword evidence="7" id="KW-1133">Transmembrane helix</keyword>
<feature type="compositionally biased region" description="Low complexity" evidence="6">
    <location>
        <begin position="425"/>
        <end position="449"/>
    </location>
</feature>
<dbReference type="Proteomes" id="UP001180737">
    <property type="component" value="Unassembled WGS sequence"/>
</dbReference>
<feature type="compositionally biased region" description="Pro residues" evidence="6">
    <location>
        <begin position="415"/>
        <end position="424"/>
    </location>
</feature>
<comment type="caution">
    <text evidence="9">The sequence shown here is derived from an EMBL/GenBank/DDBJ whole genome shotgun (WGS) entry which is preliminary data.</text>
</comment>
<feature type="transmembrane region" description="Helical" evidence="7">
    <location>
        <begin position="590"/>
        <end position="612"/>
    </location>
</feature>
<feature type="binding site" evidence="5">
    <location>
        <position position="43"/>
    </location>
    <ligand>
        <name>ATP</name>
        <dbReference type="ChEBI" id="CHEBI:30616"/>
    </ligand>
</feature>
<evidence type="ECO:0000256" key="3">
    <source>
        <dbReference type="ARBA" id="ARBA00022777"/>
    </source>
</evidence>
<gene>
    <name evidence="9" type="ORF">RM704_43635</name>
</gene>
<dbReference type="PROSITE" id="PS00107">
    <property type="entry name" value="PROTEIN_KINASE_ATP"/>
    <property type="match status" value="1"/>
</dbReference>
<feature type="compositionally biased region" description="Pro residues" evidence="6">
    <location>
        <begin position="361"/>
        <end position="373"/>
    </location>
</feature>
<feature type="compositionally biased region" description="Low complexity" evidence="6">
    <location>
        <begin position="517"/>
        <end position="546"/>
    </location>
</feature>
<keyword evidence="10" id="KW-1185">Reference proteome</keyword>
<feature type="compositionally biased region" description="Low complexity" evidence="6">
    <location>
        <begin position="374"/>
        <end position="414"/>
    </location>
</feature>
<feature type="compositionally biased region" description="Gly residues" evidence="6">
    <location>
        <begin position="313"/>
        <end position="325"/>
    </location>
</feature>
<feature type="compositionally biased region" description="Pro residues" evidence="6">
    <location>
        <begin position="498"/>
        <end position="508"/>
    </location>
</feature>
<dbReference type="RefSeq" id="WP_033524556.1">
    <property type="nucleotide sequence ID" value="NZ_JAVRFJ010000072.1"/>
</dbReference>
<evidence type="ECO:0000256" key="5">
    <source>
        <dbReference type="PROSITE-ProRule" id="PRU10141"/>
    </source>
</evidence>
<dbReference type="InterPro" id="IPR008271">
    <property type="entry name" value="Ser/Thr_kinase_AS"/>
</dbReference>
<dbReference type="SMART" id="SM00220">
    <property type="entry name" value="S_TKc"/>
    <property type="match status" value="1"/>
</dbReference>
<evidence type="ECO:0000313" key="10">
    <source>
        <dbReference type="Proteomes" id="UP001180737"/>
    </source>
</evidence>
<feature type="region of interest" description="Disordered" evidence="6">
    <location>
        <begin position="723"/>
        <end position="748"/>
    </location>
</feature>
<keyword evidence="1 9" id="KW-0808">Transferase</keyword>
<keyword evidence="4 5" id="KW-0067">ATP-binding</keyword>
<proteinExistence type="predicted"/>
<dbReference type="InterPro" id="IPR000719">
    <property type="entry name" value="Prot_kinase_dom"/>
</dbReference>
<evidence type="ECO:0000259" key="8">
    <source>
        <dbReference type="PROSITE" id="PS50011"/>
    </source>
</evidence>
<feature type="compositionally biased region" description="Pro residues" evidence="6">
    <location>
        <begin position="566"/>
        <end position="581"/>
    </location>
</feature>
<name>A0ABU2ZCG2_9ACTN</name>
<feature type="compositionally biased region" description="Gly residues" evidence="6">
    <location>
        <begin position="334"/>
        <end position="354"/>
    </location>
</feature>
<dbReference type="InterPro" id="IPR017441">
    <property type="entry name" value="Protein_kinase_ATP_BS"/>
</dbReference>
<evidence type="ECO:0000256" key="4">
    <source>
        <dbReference type="ARBA" id="ARBA00022840"/>
    </source>
</evidence>
<dbReference type="PANTHER" id="PTHR43289">
    <property type="entry name" value="MITOGEN-ACTIVATED PROTEIN KINASE KINASE KINASE 20-RELATED"/>
    <property type="match status" value="1"/>
</dbReference>
<keyword evidence="7" id="KW-0472">Membrane</keyword>
<reference evidence="9" key="1">
    <citation type="submission" date="2024-05" db="EMBL/GenBank/DDBJ databases">
        <title>30 novel species of actinomycetes from the DSMZ collection.</title>
        <authorList>
            <person name="Nouioui I."/>
        </authorList>
    </citation>
    <scope>NUCLEOTIDE SEQUENCE</scope>
    <source>
        <strain evidence="9">DSM 3412</strain>
    </source>
</reference>
<feature type="region of interest" description="Disordered" evidence="6">
    <location>
        <begin position="304"/>
        <end position="587"/>
    </location>
</feature>
<accession>A0ABU2ZCG2</accession>
<dbReference type="SUPFAM" id="SSF56112">
    <property type="entry name" value="Protein kinase-like (PK-like)"/>
    <property type="match status" value="1"/>
</dbReference>
<dbReference type="Pfam" id="PF00069">
    <property type="entry name" value="Pkinase"/>
    <property type="match status" value="1"/>
</dbReference>
<feature type="compositionally biased region" description="Low complexity" evidence="6">
    <location>
        <begin position="458"/>
        <end position="470"/>
    </location>
</feature>
<organism evidence="9 10">
    <name type="scientific">Streptomyces gottesmaniae</name>
    <dbReference type="NCBI Taxonomy" id="3075518"/>
    <lineage>
        <taxon>Bacteria</taxon>
        <taxon>Bacillati</taxon>
        <taxon>Actinomycetota</taxon>
        <taxon>Actinomycetes</taxon>
        <taxon>Kitasatosporales</taxon>
        <taxon>Streptomycetaceae</taxon>
        <taxon>Streptomyces</taxon>
    </lineage>
</organism>
<dbReference type="InterPro" id="IPR011009">
    <property type="entry name" value="Kinase-like_dom_sf"/>
</dbReference>
<dbReference type="PROSITE" id="PS00108">
    <property type="entry name" value="PROTEIN_KINASE_ST"/>
    <property type="match status" value="1"/>
</dbReference>
<evidence type="ECO:0000256" key="1">
    <source>
        <dbReference type="ARBA" id="ARBA00022679"/>
    </source>
</evidence>
<dbReference type="CDD" id="cd14014">
    <property type="entry name" value="STKc_PknB_like"/>
    <property type="match status" value="1"/>
</dbReference>